<evidence type="ECO:0000313" key="3">
    <source>
        <dbReference type="EMBL" id="KYF83459.1"/>
    </source>
</evidence>
<evidence type="ECO:0000313" key="4">
    <source>
        <dbReference type="Proteomes" id="UP000075635"/>
    </source>
</evidence>
<dbReference type="GO" id="GO:0006629">
    <property type="term" value="P:lipid metabolic process"/>
    <property type="evidence" value="ECO:0007669"/>
    <property type="project" value="InterPro"/>
</dbReference>
<gene>
    <name evidence="3" type="ORF">BE17_10665</name>
</gene>
<dbReference type="InterPro" id="IPR002921">
    <property type="entry name" value="Fungal_lipase-type"/>
</dbReference>
<reference evidence="3 4" key="1">
    <citation type="submission" date="2014-02" db="EMBL/GenBank/DDBJ databases">
        <title>The small core and large imbalanced accessory genome model reveals a collaborative survival strategy of Sorangium cellulosum strains in nature.</title>
        <authorList>
            <person name="Han K."/>
            <person name="Peng R."/>
            <person name="Blom J."/>
            <person name="Li Y.-Z."/>
        </authorList>
    </citation>
    <scope>NUCLEOTIDE SEQUENCE [LARGE SCALE GENOMIC DNA]</scope>
    <source>
        <strain evidence="3 4">So0011-07</strain>
    </source>
</reference>
<dbReference type="PANTHER" id="PTHR46086">
    <property type="entry name" value="ALPHA/BETA-HYDROLASES SUPERFAMILY PROTEIN"/>
    <property type="match status" value="1"/>
</dbReference>
<name>A0A150RT93_SORCE</name>
<protein>
    <recommendedName>
        <fullName evidence="2">Fungal lipase-type domain-containing protein</fullName>
    </recommendedName>
</protein>
<dbReference type="PANTHER" id="PTHR46086:SF3">
    <property type="entry name" value="TRIACYLGLYCEROL LIPASE OBL1"/>
    <property type="match status" value="1"/>
</dbReference>
<dbReference type="Gene3D" id="3.40.50.1820">
    <property type="entry name" value="alpha/beta hydrolase"/>
    <property type="match status" value="1"/>
</dbReference>
<proteinExistence type="predicted"/>
<organism evidence="3 4">
    <name type="scientific">Sorangium cellulosum</name>
    <name type="common">Polyangium cellulosum</name>
    <dbReference type="NCBI Taxonomy" id="56"/>
    <lineage>
        <taxon>Bacteria</taxon>
        <taxon>Pseudomonadati</taxon>
        <taxon>Myxococcota</taxon>
        <taxon>Polyangia</taxon>
        <taxon>Polyangiales</taxon>
        <taxon>Polyangiaceae</taxon>
        <taxon>Sorangium</taxon>
    </lineage>
</organism>
<dbReference type="InterPro" id="IPR029058">
    <property type="entry name" value="AB_hydrolase_fold"/>
</dbReference>
<dbReference type="EMBL" id="JEMB01002108">
    <property type="protein sequence ID" value="KYF83459.1"/>
    <property type="molecule type" value="Genomic_DNA"/>
</dbReference>
<dbReference type="InterPro" id="IPR044819">
    <property type="entry name" value="OBL-like"/>
</dbReference>
<dbReference type="Pfam" id="PF01764">
    <property type="entry name" value="Lipase_3"/>
    <property type="match status" value="1"/>
</dbReference>
<dbReference type="CDD" id="cd00519">
    <property type="entry name" value="Lipase_3"/>
    <property type="match status" value="1"/>
</dbReference>
<dbReference type="Proteomes" id="UP000075635">
    <property type="component" value="Unassembled WGS sequence"/>
</dbReference>
<evidence type="ECO:0000259" key="2">
    <source>
        <dbReference type="Pfam" id="PF01764"/>
    </source>
</evidence>
<feature type="region of interest" description="Disordered" evidence="1">
    <location>
        <begin position="157"/>
        <end position="184"/>
    </location>
</feature>
<evidence type="ECO:0000256" key="1">
    <source>
        <dbReference type="SAM" id="MobiDB-lite"/>
    </source>
</evidence>
<dbReference type="AlphaFoldDB" id="A0A150RT93"/>
<dbReference type="GO" id="GO:0004806">
    <property type="term" value="F:triacylglycerol lipase activity"/>
    <property type="evidence" value="ECO:0007669"/>
    <property type="project" value="InterPro"/>
</dbReference>
<accession>A0A150RT93</accession>
<feature type="domain" description="Fungal lipase-type" evidence="2">
    <location>
        <begin position="192"/>
        <end position="268"/>
    </location>
</feature>
<sequence>MDRQESAKSEGNRQLVDYMVSAGEGHDPVITATLARASMWAYSELTEFQLMLRQQGLDCLCIKVTFENEALFVSPYAYFAQSRDGRLAILCFRGTRPVSLITWLMSTNVRTAAFRWGGFVHGGFYRATSALWPRLKLYLGAAMRGKSICRTLLEVRPPKSCSPRRSADRAARRRRGERSEPDEAPRSTLKALYITGHSLGGALAVLTAARIYTNGDVEELRSVLRGVYTFGQPMVGDRTFARAVGRKFERKLFRHIYRNDIVPRLPPRTLGHFEHFGQEYIEKSGNWMYRRETTEQAPYLVLYMTFGILALIMDQFPRFRRVRLPVSWSDHSPLYYLLTSQKLEPGSEFE</sequence>
<comment type="caution">
    <text evidence="3">The sequence shown here is derived from an EMBL/GenBank/DDBJ whole genome shotgun (WGS) entry which is preliminary data.</text>
</comment>
<dbReference type="SUPFAM" id="SSF53474">
    <property type="entry name" value="alpha/beta-Hydrolases"/>
    <property type="match status" value="1"/>
</dbReference>